<proteinExistence type="predicted"/>
<dbReference type="RefSeq" id="WP_067616936.1">
    <property type="nucleotide sequence ID" value="NZ_MAGO01000004.1"/>
</dbReference>
<dbReference type="PANTHER" id="PTHR12526">
    <property type="entry name" value="GLYCOSYLTRANSFERASE"/>
    <property type="match status" value="1"/>
</dbReference>
<reference evidence="2 3" key="1">
    <citation type="submission" date="2016-06" db="EMBL/GenBank/DDBJ databases">
        <title>Respiratory ammonification of nitrate coupled to the oxidation of elemental sulfur in deep-sea autotrophic thermophilic bacteria.</title>
        <authorList>
            <person name="Slobodkina G.B."/>
            <person name="Mardanov A.V."/>
            <person name="Ravin N.V."/>
            <person name="Frolova A.A."/>
            <person name="Viryasiv M.B."/>
            <person name="Chernyh N.A."/>
            <person name="Bonch-Osmolovskaya E.A."/>
            <person name="Slobodkin A.I."/>
        </authorList>
    </citation>
    <scope>NUCLEOTIDE SEQUENCE [LARGE SCALE GENOMIC DNA]</scope>
    <source>
        <strain evidence="2 3">S69</strain>
    </source>
</reference>
<dbReference type="Gene3D" id="3.40.50.2000">
    <property type="entry name" value="Glycogen Phosphorylase B"/>
    <property type="match status" value="2"/>
</dbReference>
<comment type="caution">
    <text evidence="2">The sequence shown here is derived from an EMBL/GenBank/DDBJ whole genome shotgun (WGS) entry which is preliminary data.</text>
</comment>
<evidence type="ECO:0000313" key="2">
    <source>
        <dbReference type="EMBL" id="OCC15616.1"/>
    </source>
</evidence>
<organism evidence="2 3">
    <name type="scientific">Dissulfuribacter thermophilus</name>
    <dbReference type="NCBI Taxonomy" id="1156395"/>
    <lineage>
        <taxon>Bacteria</taxon>
        <taxon>Pseudomonadati</taxon>
        <taxon>Thermodesulfobacteriota</taxon>
        <taxon>Dissulfuribacteria</taxon>
        <taxon>Dissulfuribacterales</taxon>
        <taxon>Dissulfuribacteraceae</taxon>
        <taxon>Dissulfuribacter</taxon>
    </lineage>
</organism>
<dbReference type="OrthoDB" id="9767517at2"/>
<protein>
    <submittedName>
        <fullName evidence="2">Putative glycosyltransferase</fullName>
    </submittedName>
</protein>
<dbReference type="AlphaFoldDB" id="A0A1B9F6T5"/>
<dbReference type="PANTHER" id="PTHR12526:SF630">
    <property type="entry name" value="GLYCOSYLTRANSFERASE"/>
    <property type="match status" value="1"/>
</dbReference>
<dbReference type="GO" id="GO:0016757">
    <property type="term" value="F:glycosyltransferase activity"/>
    <property type="evidence" value="ECO:0007669"/>
    <property type="project" value="InterPro"/>
</dbReference>
<name>A0A1B9F6T5_9BACT</name>
<feature type="domain" description="Glycosyl transferase family 1" evidence="1">
    <location>
        <begin position="176"/>
        <end position="331"/>
    </location>
</feature>
<gene>
    <name evidence="2" type="ORF">DBT_0967</name>
</gene>
<evidence type="ECO:0000313" key="3">
    <source>
        <dbReference type="Proteomes" id="UP000093080"/>
    </source>
</evidence>
<dbReference type="SUPFAM" id="SSF53756">
    <property type="entry name" value="UDP-Glycosyltransferase/glycogen phosphorylase"/>
    <property type="match status" value="1"/>
</dbReference>
<dbReference type="EMBL" id="MAGO01000004">
    <property type="protein sequence ID" value="OCC15616.1"/>
    <property type="molecule type" value="Genomic_DNA"/>
</dbReference>
<dbReference type="InterPro" id="IPR001296">
    <property type="entry name" value="Glyco_trans_1"/>
</dbReference>
<keyword evidence="3" id="KW-1185">Reference proteome</keyword>
<sequence length="354" mass="41078">MAKFIILQTVATDYRKKLFDTINQRYGNDFLLYAGEDYFEPTVKTDKTISYRIPVTNYYFFNRKILFQIGMWKDALTAKTVIMEMNPRILSNWLLLILRKIAGKKTVLWGHAWPRKGKDSISDIVRHGMRNLSNTIITYTKTQAEELQEKMPNKKIVYAPNSLFYSHEMTVSKNIEPTNIIYVGRLTKKKKPALLIEAFAIAINKLPQQANLIIVGDGEEKEYLQKLVKKHGIKNRVKLLGHISDYEKLKSLYNKALFSVSPGYVGLSITQSFGFGVPMLISKNEPHSPEIEAAIEGKNSIFFKTNDVHDLVKKILSFYNNQKQWIEKREQICRTCKFKYSIEFMAKTFFDLND</sequence>
<dbReference type="Pfam" id="PF00534">
    <property type="entry name" value="Glycos_transf_1"/>
    <property type="match status" value="1"/>
</dbReference>
<dbReference type="Proteomes" id="UP000093080">
    <property type="component" value="Unassembled WGS sequence"/>
</dbReference>
<dbReference type="PATRIC" id="fig|1156395.6.peg.985"/>
<evidence type="ECO:0000259" key="1">
    <source>
        <dbReference type="Pfam" id="PF00534"/>
    </source>
</evidence>
<accession>A0A1B9F6T5</accession>
<keyword evidence="2" id="KW-0808">Transferase</keyword>
<dbReference type="STRING" id="1156395.DBT_0967"/>